<sequence length="490" mass="53712">MRWPTLYFRVAQSQEHPSTHLQKDAAAHQKSREEKTVVEEEHLLDEQKRRETSRAAARTDSERQERAAGERARKSAVDEAHLLSEQDAARIQTTYSLALPSPQEVDTIVPAAVNKFQADSGGRRTCVVTDCDFSGSEITSLSLDSPVFPWVAIRKVLRAPSSVTNKALKRCYDLSTVDPRFAELAKNPKALVKPPMFAIADGFGIGEADVFTNATWLALAQLRGKIDVNYGGAGSVIRSHNLHWDNSEGTAISAVPVGIAQLGSFHVILAGPFTSAQEIALKKRYSVSSQQIITLIDFLKSNNPLYAKVPVNNVLLQALMSQANDAVALQITTRVNDVDLIDRARASTEVDTRVVMTRPYANDIEVLEDGVGALGRAENDTDAAPSQPQLEMEDDLDLGQAFDTDNERHDKDNNATTAPAASLAHPAFSASRSGTDGESTVVLRRSPVFLEKRDKSFLEKLYPHLLPFGRGGLPEQRENRIRLLGNVRGV</sequence>
<evidence type="ECO:0000256" key="1">
    <source>
        <dbReference type="SAM" id="MobiDB-lite"/>
    </source>
</evidence>
<feature type="region of interest" description="Disordered" evidence="1">
    <location>
        <begin position="402"/>
        <end position="437"/>
    </location>
</feature>
<protein>
    <submittedName>
        <fullName evidence="2">Uncharacterized protein</fullName>
    </submittedName>
</protein>
<organism evidence="2 3">
    <name type="scientific">Catenaria anguillulae PL171</name>
    <dbReference type="NCBI Taxonomy" id="765915"/>
    <lineage>
        <taxon>Eukaryota</taxon>
        <taxon>Fungi</taxon>
        <taxon>Fungi incertae sedis</taxon>
        <taxon>Blastocladiomycota</taxon>
        <taxon>Blastocladiomycetes</taxon>
        <taxon>Blastocladiales</taxon>
        <taxon>Catenariaceae</taxon>
        <taxon>Catenaria</taxon>
    </lineage>
</organism>
<dbReference type="Proteomes" id="UP000193411">
    <property type="component" value="Unassembled WGS sequence"/>
</dbReference>
<dbReference type="EMBL" id="MCFL01000005">
    <property type="protein sequence ID" value="ORZ39358.1"/>
    <property type="molecule type" value="Genomic_DNA"/>
</dbReference>
<evidence type="ECO:0000313" key="3">
    <source>
        <dbReference type="Proteomes" id="UP000193411"/>
    </source>
</evidence>
<feature type="compositionally biased region" description="Basic and acidic residues" evidence="1">
    <location>
        <begin position="17"/>
        <end position="76"/>
    </location>
</feature>
<feature type="region of interest" description="Disordered" evidence="1">
    <location>
        <begin position="13"/>
        <end position="76"/>
    </location>
</feature>
<evidence type="ECO:0000313" key="2">
    <source>
        <dbReference type="EMBL" id="ORZ39358.1"/>
    </source>
</evidence>
<dbReference type="OrthoDB" id="416437at2759"/>
<dbReference type="STRING" id="765915.A0A1Y2HXN0"/>
<name>A0A1Y2HXN0_9FUNG</name>
<reference evidence="2 3" key="1">
    <citation type="submission" date="2016-07" db="EMBL/GenBank/DDBJ databases">
        <title>Pervasive Adenine N6-methylation of Active Genes in Fungi.</title>
        <authorList>
            <consortium name="DOE Joint Genome Institute"/>
            <person name="Mondo S.J."/>
            <person name="Dannebaum R.O."/>
            <person name="Kuo R.C."/>
            <person name="Labutti K."/>
            <person name="Haridas S."/>
            <person name="Kuo A."/>
            <person name="Salamov A."/>
            <person name="Ahrendt S.R."/>
            <person name="Lipzen A."/>
            <person name="Sullivan W."/>
            <person name="Andreopoulos W.B."/>
            <person name="Clum A."/>
            <person name="Lindquist E."/>
            <person name="Daum C."/>
            <person name="Ramamoorthy G.K."/>
            <person name="Gryganskyi A."/>
            <person name="Culley D."/>
            <person name="Magnuson J.K."/>
            <person name="James T.Y."/>
            <person name="O'Malley M.A."/>
            <person name="Stajich J.E."/>
            <person name="Spatafora J.W."/>
            <person name="Visel A."/>
            <person name="Grigoriev I.V."/>
        </authorList>
    </citation>
    <scope>NUCLEOTIDE SEQUENCE [LARGE SCALE GENOMIC DNA]</scope>
    <source>
        <strain evidence="2 3">PL171</strain>
    </source>
</reference>
<gene>
    <name evidence="2" type="ORF">BCR44DRAFT_1510143</name>
</gene>
<accession>A0A1Y2HXN0</accession>
<keyword evidence="3" id="KW-1185">Reference proteome</keyword>
<comment type="caution">
    <text evidence="2">The sequence shown here is derived from an EMBL/GenBank/DDBJ whole genome shotgun (WGS) entry which is preliminary data.</text>
</comment>
<dbReference type="AlphaFoldDB" id="A0A1Y2HXN0"/>
<proteinExistence type="predicted"/>